<keyword evidence="2" id="KW-1185">Reference proteome</keyword>
<organism evidence="2 3">
    <name type="scientific">Lingula anatina</name>
    <name type="common">Brachiopod</name>
    <name type="synonym">Lingula unguis</name>
    <dbReference type="NCBI Taxonomy" id="7574"/>
    <lineage>
        <taxon>Eukaryota</taxon>
        <taxon>Metazoa</taxon>
        <taxon>Spiralia</taxon>
        <taxon>Lophotrochozoa</taxon>
        <taxon>Brachiopoda</taxon>
        <taxon>Linguliformea</taxon>
        <taxon>Lingulata</taxon>
        <taxon>Lingulida</taxon>
        <taxon>Linguloidea</taxon>
        <taxon>Lingulidae</taxon>
        <taxon>Lingula</taxon>
    </lineage>
</organism>
<feature type="transmembrane region" description="Helical" evidence="1">
    <location>
        <begin position="21"/>
        <end position="41"/>
    </location>
</feature>
<keyword evidence="1" id="KW-0472">Membrane</keyword>
<sequence length="290" mass="33009">MGEVCQKYPQRHIRHIIVTENWNMVSHLFFLLCLFALPMVVEGENLCIVYTMIGQGSNDGIPSQGFDSEKWYKVHRLFDRNTNASIAAEGRNFLQFFSEWYGISLDVGNDTLSGVVPNTLYVEASGVRLIFRLTVLPDYANYRLYSESRGHEVRFYRSKVCIVGWMIYFRDEFTVTTGRNQGMVIPARSAVRSRVYYIKPGGKGFDNEIKLQAEDRVPILVVPMPLGQDAGYETGSYSVSNPHVTSLTRPEFGVGRMRGITTRYKNGTEYVVGGRLVFTFRCGNMEDQLP</sequence>
<name>A0A1S3JGB7_LINAN</name>
<keyword evidence="1" id="KW-1133">Transmembrane helix</keyword>
<dbReference type="RefSeq" id="XP_013409403.1">
    <property type="nucleotide sequence ID" value="XM_013553949.1"/>
</dbReference>
<evidence type="ECO:0000313" key="2">
    <source>
        <dbReference type="Proteomes" id="UP000085678"/>
    </source>
</evidence>
<dbReference type="Proteomes" id="UP000085678">
    <property type="component" value="Unplaced"/>
</dbReference>
<evidence type="ECO:0000256" key="1">
    <source>
        <dbReference type="SAM" id="Phobius"/>
    </source>
</evidence>
<gene>
    <name evidence="3" type="primary">LOC106172988</name>
</gene>
<reference evidence="3" key="1">
    <citation type="submission" date="2025-08" db="UniProtKB">
        <authorList>
            <consortium name="RefSeq"/>
        </authorList>
    </citation>
    <scope>IDENTIFICATION</scope>
    <source>
        <tissue evidence="3">Gonads</tissue>
    </source>
</reference>
<dbReference type="AlphaFoldDB" id="A0A1S3JGB7"/>
<protein>
    <submittedName>
        <fullName evidence="3">Uncharacterized protein LOC106172988 isoform X2</fullName>
    </submittedName>
</protein>
<accession>A0A1S3JGB7</accession>
<proteinExistence type="predicted"/>
<keyword evidence="1" id="KW-0812">Transmembrane</keyword>
<evidence type="ECO:0000313" key="3">
    <source>
        <dbReference type="RefSeq" id="XP_013409403.1"/>
    </source>
</evidence>
<dbReference type="GeneID" id="106172988"/>